<evidence type="ECO:0000313" key="2">
    <source>
        <dbReference type="Proteomes" id="UP000002193"/>
    </source>
</evidence>
<dbReference type="EMBL" id="AE015925">
    <property type="protein sequence ID" value="AAP05319.1"/>
    <property type="molecule type" value="Genomic_DNA"/>
</dbReference>
<dbReference type="HOGENOM" id="CLU_3402777_0_0_0"/>
<gene>
    <name evidence="1" type="ordered locus">CCA_00577</name>
</gene>
<protein>
    <submittedName>
        <fullName evidence="1">Uncharacterized protein</fullName>
    </submittedName>
</protein>
<organism evidence="1 2">
    <name type="scientific">Chlamydia caviae (strain ATCC VR-813 / DSM 19441 / 03DC25 / GPIC)</name>
    <name type="common">Chlamydophila caviae</name>
    <dbReference type="NCBI Taxonomy" id="227941"/>
    <lineage>
        <taxon>Bacteria</taxon>
        <taxon>Pseudomonadati</taxon>
        <taxon>Chlamydiota</taxon>
        <taxon>Chlamydiia</taxon>
        <taxon>Chlamydiales</taxon>
        <taxon>Chlamydiaceae</taxon>
        <taxon>Chlamydia/Chlamydophila group</taxon>
        <taxon>Chlamydia</taxon>
    </lineage>
</organism>
<sequence>MKILDQTLAKTLPKTNSQKINHLGKLGWIF</sequence>
<dbReference type="KEGG" id="cca:CCA_00577"/>
<name>Q822V2_CHLCV</name>
<reference evidence="1 2" key="1">
    <citation type="journal article" date="2003" name="Nucleic Acids Res.">
        <title>Genome sequence of Chlamydophila caviae (Chlamydia psittaci GPIC): examining the role of niche-specific genes in the evolution of the Chlamydiaceae.</title>
        <authorList>
            <person name="Read T.D."/>
            <person name="Myers G.S.A."/>
            <person name="Brunham R.C."/>
            <person name="Nelson W.C."/>
            <person name="Paulsen I.T."/>
            <person name="Heidelberg J.F."/>
            <person name="Holtzapple E.K."/>
            <person name="Khouri H.M."/>
            <person name="Federova N.B."/>
            <person name="Carty H.A."/>
            <person name="Umayam L.A."/>
            <person name="Haft D.H."/>
            <person name="Peterson J.D."/>
            <person name="Beanan M.J."/>
            <person name="White O."/>
            <person name="Salzberg S.L."/>
            <person name="Hsia R.-C."/>
            <person name="McClarty G."/>
            <person name="Rank R.G."/>
            <person name="Bavoil P.M."/>
            <person name="Fraser C.M."/>
        </authorList>
    </citation>
    <scope>NUCLEOTIDE SEQUENCE [LARGE SCALE GENOMIC DNA]</scope>
    <source>
        <strain evidence="2">ATCC VR-813 / DSM 19441 / 03DC25 / GPIC</strain>
    </source>
</reference>
<dbReference type="STRING" id="227941.CCA_00577"/>
<proteinExistence type="predicted"/>
<dbReference type="AlphaFoldDB" id="Q822V2"/>
<keyword evidence="2" id="KW-1185">Reference proteome</keyword>
<dbReference type="Proteomes" id="UP000002193">
    <property type="component" value="Chromosome"/>
</dbReference>
<evidence type="ECO:0000313" key="1">
    <source>
        <dbReference type="EMBL" id="AAP05319.1"/>
    </source>
</evidence>
<accession>Q822V2</accession>